<accession>A0A6I6GA95</accession>
<dbReference type="AlphaFoldDB" id="A0A6I6GA95"/>
<dbReference type="EMBL" id="CP046566">
    <property type="protein sequence ID" value="QGW28503.1"/>
    <property type="molecule type" value="Genomic_DNA"/>
</dbReference>
<dbReference type="KEGG" id="fls:GLV81_10655"/>
<dbReference type="RefSeq" id="WP_157478856.1">
    <property type="nucleotide sequence ID" value="NZ_CP046566.1"/>
</dbReference>
<protein>
    <submittedName>
        <fullName evidence="1">Uncharacterized protein</fullName>
    </submittedName>
</protein>
<evidence type="ECO:0000313" key="1">
    <source>
        <dbReference type="EMBL" id="QGW28503.1"/>
    </source>
</evidence>
<organism evidence="1 2">
    <name type="scientific">Phnomibacter ginsenosidimutans</name>
    <dbReference type="NCBI Taxonomy" id="2676868"/>
    <lineage>
        <taxon>Bacteria</taxon>
        <taxon>Pseudomonadati</taxon>
        <taxon>Bacteroidota</taxon>
        <taxon>Chitinophagia</taxon>
        <taxon>Chitinophagales</taxon>
        <taxon>Chitinophagaceae</taxon>
        <taxon>Phnomibacter</taxon>
    </lineage>
</organism>
<sequence>MISLLPSAALVYILYTAVYPGEDFYKEDFKEITGLEFPHNGKILYKTASFPDQFGDYASTAVVHVSLSFYSKLEDHLQQTITHNQKNEWFKSQFDSIAQKTVQQPIVRYFYWQPEDGKYFGVGFLTDNQSVIVHRTSLVTTVLSSSFTITLFTSIYFMTFSNSKAGPGNLVLKILLVVLVTTSCRLSRSDVIGKWQVSKTDTLYIHADNSFILIDATADLTPSNGNDTKKPNVDGTWKIYKTTLAFTFNDSTQRFSGNCKSYQYMWLKGTKRALVRPVTCNSPTNQFVAMTKIE</sequence>
<proteinExistence type="predicted"/>
<evidence type="ECO:0000313" key="2">
    <source>
        <dbReference type="Proteomes" id="UP000426027"/>
    </source>
</evidence>
<name>A0A6I6GA95_9BACT</name>
<keyword evidence="2" id="KW-1185">Reference proteome</keyword>
<gene>
    <name evidence="1" type="ORF">GLV81_10655</name>
</gene>
<reference evidence="1 2" key="1">
    <citation type="submission" date="2019-11" db="EMBL/GenBank/DDBJ databases">
        <authorList>
            <person name="Im W.T."/>
        </authorList>
    </citation>
    <scope>NUCLEOTIDE SEQUENCE [LARGE SCALE GENOMIC DNA]</scope>
    <source>
        <strain evidence="1 2">SB-02</strain>
    </source>
</reference>
<dbReference type="Proteomes" id="UP000426027">
    <property type="component" value="Chromosome"/>
</dbReference>